<dbReference type="InterPro" id="IPR002173">
    <property type="entry name" value="Carboh/pur_kinase_PfkB_CS"/>
</dbReference>
<keyword evidence="4 13" id="KW-0963">Cytoplasm</keyword>
<comment type="cofactor">
    <cofactor evidence="13">
        <name>Mg(2+)</name>
        <dbReference type="ChEBI" id="CHEBI:18420"/>
    </cofactor>
    <text evidence="13">Requires a divalent cation, most likely magnesium in vivo, as an electrophilic catalyst to aid phosphoryl group transfer. It is the chelate of the metal and the nucleotide that is the actual substrate.</text>
</comment>
<comment type="function">
    <text evidence="13">Catalyzes the phosphorylation of ribose at O-5 in a reaction requiring ATP and magnesium. The resulting D-ribose-5-phosphate can then be used either for sythesis of nucleotides, histidine, and tryptophan, or as a component of the pentose phosphate pathway.</text>
</comment>
<dbReference type="CDD" id="cd01174">
    <property type="entry name" value="ribokinase"/>
    <property type="match status" value="1"/>
</dbReference>
<keyword evidence="6 13" id="KW-0479">Metal-binding</keyword>
<keyword evidence="16" id="KW-1185">Reference proteome</keyword>
<dbReference type="PROSITE" id="PS00584">
    <property type="entry name" value="PFKB_KINASES_2"/>
    <property type="match status" value="1"/>
</dbReference>
<sequence>MARPLAPSIVVVGSSNTDMVVKATRLPAPGETVVGGTFLMNPGGKGANQAVAAARLGGAVTFVAKVGDDVFGQQAREGFRQEGLDTSWVLTDAEHPSGVALITVDEHGENCIVVAPGANGTLTPDELQRAQSSIAQAALVLVQLEIPLETVARAVALAQAHGVRVVLNPAPARTLPDELLRHVSVITPNQTEASRLTGITVHDDTTAEWAARALHAKGIGTVILTLGAQGALVHHEGQTWRVAAPPVEAVDTTAAGDVFNGALVVGLAEGRPLRDAVDFACRAAAVSVTRMGAQASAPRRAEVDALQS</sequence>
<evidence type="ECO:0000256" key="13">
    <source>
        <dbReference type="HAMAP-Rule" id="MF_01987"/>
    </source>
</evidence>
<feature type="binding site" evidence="13">
    <location>
        <position position="145"/>
    </location>
    <ligand>
        <name>substrate</name>
    </ligand>
</feature>
<evidence type="ECO:0000256" key="8">
    <source>
        <dbReference type="ARBA" id="ARBA00022777"/>
    </source>
</evidence>
<dbReference type="GO" id="GO:0019303">
    <property type="term" value="P:D-ribose catabolic process"/>
    <property type="evidence" value="ECO:0007669"/>
    <property type="project" value="UniProtKB-UniRule"/>
</dbReference>
<dbReference type="InterPro" id="IPR011877">
    <property type="entry name" value="Ribokinase"/>
</dbReference>
<comment type="activity regulation">
    <text evidence="13">Activated by a monovalent cation that binds near, but not in, the active site. The most likely occupant of the site in vivo is potassium. Ion binding induces a conformational change that may alter substrate affinity.</text>
</comment>
<evidence type="ECO:0000256" key="7">
    <source>
        <dbReference type="ARBA" id="ARBA00022741"/>
    </source>
</evidence>
<evidence type="ECO:0000313" key="16">
    <source>
        <dbReference type="Proteomes" id="UP000198510"/>
    </source>
</evidence>
<comment type="similarity">
    <text evidence="1">Belongs to the carbohydrate kinase pfkB family.</text>
</comment>
<organism evidence="15 16">
    <name type="scientific">Catalinimonas alkaloidigena</name>
    <dbReference type="NCBI Taxonomy" id="1075417"/>
    <lineage>
        <taxon>Bacteria</taxon>
        <taxon>Pseudomonadati</taxon>
        <taxon>Bacteroidota</taxon>
        <taxon>Cytophagia</taxon>
        <taxon>Cytophagales</taxon>
        <taxon>Catalimonadaceae</taxon>
        <taxon>Catalinimonas</taxon>
    </lineage>
</organism>
<keyword evidence="11 13" id="KW-0630">Potassium</keyword>
<feature type="binding site" evidence="13">
    <location>
        <position position="287"/>
    </location>
    <ligand>
        <name>K(+)</name>
        <dbReference type="ChEBI" id="CHEBI:29103"/>
    </ligand>
</feature>
<dbReference type="HAMAP" id="MF_01987">
    <property type="entry name" value="Ribokinase"/>
    <property type="match status" value="1"/>
</dbReference>
<dbReference type="Pfam" id="PF00294">
    <property type="entry name" value="PfkB"/>
    <property type="match status" value="1"/>
</dbReference>
<dbReference type="RefSeq" id="WP_089687399.1">
    <property type="nucleotide sequence ID" value="NZ_FNFO01000013.1"/>
</dbReference>
<comment type="subunit">
    <text evidence="13">Homodimer.</text>
</comment>
<evidence type="ECO:0000256" key="4">
    <source>
        <dbReference type="ARBA" id="ARBA00022490"/>
    </source>
</evidence>
<comment type="catalytic activity">
    <reaction evidence="13">
        <text>D-ribose + ATP = D-ribose 5-phosphate + ADP + H(+)</text>
        <dbReference type="Rhea" id="RHEA:13697"/>
        <dbReference type="ChEBI" id="CHEBI:15378"/>
        <dbReference type="ChEBI" id="CHEBI:30616"/>
        <dbReference type="ChEBI" id="CHEBI:47013"/>
        <dbReference type="ChEBI" id="CHEBI:78346"/>
        <dbReference type="ChEBI" id="CHEBI:456216"/>
        <dbReference type="EC" id="2.7.1.15"/>
    </reaction>
</comment>
<dbReference type="PANTHER" id="PTHR10584:SF166">
    <property type="entry name" value="RIBOKINASE"/>
    <property type="match status" value="1"/>
</dbReference>
<comment type="similarity">
    <text evidence="13">Belongs to the carbohydrate kinase PfkB family. Ribokinase subfamily.</text>
</comment>
<dbReference type="NCBIfam" id="NF008353">
    <property type="entry name" value="PRK11142.1"/>
    <property type="match status" value="1"/>
</dbReference>
<dbReference type="SUPFAM" id="SSF53613">
    <property type="entry name" value="Ribokinase-like"/>
    <property type="match status" value="1"/>
</dbReference>
<dbReference type="EC" id="2.7.1.15" evidence="2 13"/>
<accession>A0A1G9SYF2</accession>
<reference evidence="15 16" key="1">
    <citation type="submission" date="2016-10" db="EMBL/GenBank/DDBJ databases">
        <authorList>
            <person name="de Groot N.N."/>
        </authorList>
    </citation>
    <scope>NUCLEOTIDE SEQUENCE [LARGE SCALE GENOMIC DNA]</scope>
    <source>
        <strain evidence="15 16">DSM 25186</strain>
    </source>
</reference>
<dbReference type="GO" id="GO:0005829">
    <property type="term" value="C:cytosol"/>
    <property type="evidence" value="ECO:0007669"/>
    <property type="project" value="TreeGrafter"/>
</dbReference>
<dbReference type="InterPro" id="IPR011611">
    <property type="entry name" value="PfkB_dom"/>
</dbReference>
<dbReference type="STRING" id="1075417.SAMN05421823_11319"/>
<dbReference type="Gene3D" id="3.40.1190.20">
    <property type="match status" value="1"/>
</dbReference>
<evidence type="ECO:0000256" key="9">
    <source>
        <dbReference type="ARBA" id="ARBA00022840"/>
    </source>
</evidence>
<feature type="domain" description="Carbohydrate kinase PfkB" evidence="14">
    <location>
        <begin position="8"/>
        <end position="298"/>
    </location>
</feature>
<dbReference type="NCBIfam" id="TIGR02152">
    <property type="entry name" value="D_ribokin_bact"/>
    <property type="match status" value="1"/>
</dbReference>
<keyword evidence="12 13" id="KW-0119">Carbohydrate metabolism</keyword>
<dbReference type="OrthoDB" id="9775849at2"/>
<keyword evidence="5 13" id="KW-0808">Transferase</keyword>
<feature type="binding site" evidence="13">
    <location>
        <position position="292"/>
    </location>
    <ligand>
        <name>K(+)</name>
        <dbReference type="ChEBI" id="CHEBI:29103"/>
    </ligand>
</feature>
<evidence type="ECO:0000313" key="15">
    <source>
        <dbReference type="EMBL" id="SDM39875.1"/>
    </source>
</evidence>
<dbReference type="InterPro" id="IPR029056">
    <property type="entry name" value="Ribokinase-like"/>
</dbReference>
<dbReference type="PANTHER" id="PTHR10584">
    <property type="entry name" value="SUGAR KINASE"/>
    <property type="match status" value="1"/>
</dbReference>
<dbReference type="GO" id="GO:0005524">
    <property type="term" value="F:ATP binding"/>
    <property type="evidence" value="ECO:0007669"/>
    <property type="project" value="UniProtKB-UniRule"/>
</dbReference>
<comment type="subcellular location">
    <subcellularLocation>
        <location evidence="13">Cytoplasm</location>
    </subcellularLocation>
</comment>
<keyword evidence="8 13" id="KW-0418">Kinase</keyword>
<protein>
    <recommendedName>
        <fullName evidence="3 13">Ribokinase</fullName>
        <shortName evidence="13">RK</shortName>
        <ecNumber evidence="2 13">2.7.1.15</ecNumber>
    </recommendedName>
</protein>
<dbReference type="EMBL" id="FNFO01000013">
    <property type="protein sequence ID" value="SDM39875.1"/>
    <property type="molecule type" value="Genomic_DNA"/>
</dbReference>
<dbReference type="FunFam" id="3.40.1190.20:FF:000012">
    <property type="entry name" value="Ribokinase"/>
    <property type="match status" value="1"/>
</dbReference>
<evidence type="ECO:0000256" key="11">
    <source>
        <dbReference type="ARBA" id="ARBA00022958"/>
    </source>
</evidence>
<dbReference type="GO" id="GO:0004747">
    <property type="term" value="F:ribokinase activity"/>
    <property type="evidence" value="ECO:0007669"/>
    <property type="project" value="UniProtKB-UniRule"/>
</dbReference>
<evidence type="ECO:0000256" key="6">
    <source>
        <dbReference type="ARBA" id="ARBA00022723"/>
    </source>
</evidence>
<dbReference type="InterPro" id="IPR002139">
    <property type="entry name" value="Ribo/fructo_kinase"/>
</dbReference>
<keyword evidence="10 13" id="KW-0460">Magnesium</keyword>
<comment type="caution">
    <text evidence="13">Lacks conserved residue(s) required for the propagation of feature annotation.</text>
</comment>
<evidence type="ECO:0000256" key="10">
    <source>
        <dbReference type="ARBA" id="ARBA00022842"/>
    </source>
</evidence>
<dbReference type="UniPathway" id="UPA00916">
    <property type="reaction ID" value="UER00889"/>
</dbReference>
<dbReference type="Proteomes" id="UP000198510">
    <property type="component" value="Unassembled WGS sequence"/>
</dbReference>
<dbReference type="AlphaFoldDB" id="A0A1G9SYF2"/>
<feature type="binding site" evidence="13">
    <location>
        <position position="257"/>
    </location>
    <ligand>
        <name>substrate</name>
    </ligand>
</feature>
<feature type="binding site" evidence="13">
    <location>
        <begin position="256"/>
        <end position="257"/>
    </location>
    <ligand>
        <name>ATP</name>
        <dbReference type="ChEBI" id="CHEBI:30616"/>
    </ligand>
</feature>
<feature type="active site" description="Proton acceptor" evidence="13">
    <location>
        <position position="257"/>
    </location>
</feature>
<evidence type="ECO:0000256" key="1">
    <source>
        <dbReference type="ARBA" id="ARBA00005380"/>
    </source>
</evidence>
<evidence type="ECO:0000259" key="14">
    <source>
        <dbReference type="Pfam" id="PF00294"/>
    </source>
</evidence>
<evidence type="ECO:0000256" key="3">
    <source>
        <dbReference type="ARBA" id="ARBA00016943"/>
    </source>
</evidence>
<proteinExistence type="inferred from homology"/>
<gene>
    <name evidence="13" type="primary">rbsK</name>
    <name evidence="15" type="ORF">SAMN05421823_11319</name>
</gene>
<comment type="pathway">
    <text evidence="13">Carbohydrate metabolism; D-ribose degradation; D-ribose 5-phosphate from beta-D-ribopyranose: step 2/2.</text>
</comment>
<dbReference type="GO" id="GO:0046872">
    <property type="term" value="F:metal ion binding"/>
    <property type="evidence" value="ECO:0007669"/>
    <property type="project" value="UniProtKB-KW"/>
</dbReference>
<feature type="binding site" evidence="13">
    <location>
        <position position="253"/>
    </location>
    <ligand>
        <name>K(+)</name>
        <dbReference type="ChEBI" id="CHEBI:29103"/>
    </ligand>
</feature>
<feature type="binding site" evidence="13">
    <location>
        <begin position="16"/>
        <end position="18"/>
    </location>
    <ligand>
        <name>substrate</name>
    </ligand>
</feature>
<keyword evidence="9 13" id="KW-0067">ATP-binding</keyword>
<feature type="binding site" evidence="13">
    <location>
        <begin position="225"/>
        <end position="230"/>
    </location>
    <ligand>
        <name>ATP</name>
        <dbReference type="ChEBI" id="CHEBI:30616"/>
    </ligand>
</feature>
<evidence type="ECO:0000256" key="12">
    <source>
        <dbReference type="ARBA" id="ARBA00023277"/>
    </source>
</evidence>
<keyword evidence="7 13" id="KW-0547">Nucleotide-binding</keyword>
<evidence type="ECO:0000256" key="5">
    <source>
        <dbReference type="ARBA" id="ARBA00022679"/>
    </source>
</evidence>
<feature type="binding site" evidence="13">
    <location>
        <position position="251"/>
    </location>
    <ligand>
        <name>K(+)</name>
        <dbReference type="ChEBI" id="CHEBI:29103"/>
    </ligand>
</feature>
<dbReference type="PRINTS" id="PR00990">
    <property type="entry name" value="RIBOKINASE"/>
</dbReference>
<name>A0A1G9SYF2_9BACT</name>
<feature type="binding site" evidence="13">
    <location>
        <position position="296"/>
    </location>
    <ligand>
        <name>K(+)</name>
        <dbReference type="ChEBI" id="CHEBI:29103"/>
    </ligand>
</feature>
<feature type="binding site" evidence="13">
    <location>
        <position position="189"/>
    </location>
    <ligand>
        <name>ATP</name>
        <dbReference type="ChEBI" id="CHEBI:30616"/>
    </ligand>
</feature>
<evidence type="ECO:0000256" key="2">
    <source>
        <dbReference type="ARBA" id="ARBA00012035"/>
    </source>
</evidence>
<feature type="binding site" evidence="13">
    <location>
        <position position="290"/>
    </location>
    <ligand>
        <name>K(+)</name>
        <dbReference type="ChEBI" id="CHEBI:29103"/>
    </ligand>
</feature>
<feature type="binding site" evidence="13">
    <location>
        <begin position="44"/>
        <end position="48"/>
    </location>
    <ligand>
        <name>substrate</name>
    </ligand>
</feature>